<dbReference type="Pfam" id="PF09335">
    <property type="entry name" value="VTT_dom"/>
    <property type="match status" value="1"/>
</dbReference>
<comment type="caution">
    <text evidence="3">The sequence shown here is derived from an EMBL/GenBank/DDBJ whole genome shotgun (WGS) entry which is preliminary data.</text>
</comment>
<dbReference type="Proteomes" id="UP000886722">
    <property type="component" value="Unassembled WGS sequence"/>
</dbReference>
<evidence type="ECO:0000313" key="4">
    <source>
        <dbReference type="Proteomes" id="UP000886722"/>
    </source>
</evidence>
<keyword evidence="1" id="KW-1133">Transmembrane helix</keyword>
<protein>
    <submittedName>
        <fullName evidence="3">DedA family protein</fullName>
    </submittedName>
</protein>
<dbReference type="PANTHER" id="PTHR42709">
    <property type="entry name" value="ALKALINE PHOSPHATASE LIKE PROTEIN"/>
    <property type="match status" value="1"/>
</dbReference>
<evidence type="ECO:0000313" key="3">
    <source>
        <dbReference type="EMBL" id="HIT39219.1"/>
    </source>
</evidence>
<feature type="transmembrane region" description="Helical" evidence="1">
    <location>
        <begin position="98"/>
        <end position="118"/>
    </location>
</feature>
<dbReference type="PANTHER" id="PTHR42709:SF4">
    <property type="entry name" value="INNER MEMBRANE PROTEIN YQAA"/>
    <property type="match status" value="1"/>
</dbReference>
<organism evidence="3 4">
    <name type="scientific">Candidatus Caccoplasma intestinavium</name>
    <dbReference type="NCBI Taxonomy" id="2840716"/>
    <lineage>
        <taxon>Bacteria</taxon>
        <taxon>Pseudomonadati</taxon>
        <taxon>Bacteroidota</taxon>
        <taxon>Bacteroidia</taxon>
        <taxon>Bacteroidales</taxon>
        <taxon>Bacteroidaceae</taxon>
        <taxon>Bacteroidaceae incertae sedis</taxon>
        <taxon>Candidatus Caccoplasma</taxon>
    </lineage>
</organism>
<feature type="transmembrane region" description="Helical" evidence="1">
    <location>
        <begin position="42"/>
        <end position="66"/>
    </location>
</feature>
<accession>A0A9D1KD35</accession>
<feature type="transmembrane region" description="Helical" evidence="1">
    <location>
        <begin position="12"/>
        <end position="30"/>
    </location>
</feature>
<dbReference type="EMBL" id="DVKT01000034">
    <property type="protein sequence ID" value="HIT39219.1"/>
    <property type="molecule type" value="Genomic_DNA"/>
</dbReference>
<gene>
    <name evidence="3" type="ORF">IAD06_04170</name>
</gene>
<proteinExistence type="predicted"/>
<keyword evidence="1" id="KW-0812">Transmembrane</keyword>
<evidence type="ECO:0000256" key="1">
    <source>
        <dbReference type="SAM" id="Phobius"/>
    </source>
</evidence>
<feature type="domain" description="VTT" evidence="2">
    <location>
        <begin position="31"/>
        <end position="142"/>
    </location>
</feature>
<name>A0A9D1KD35_9BACT</name>
<sequence>MEFLTSLSEWGYAGLFIAAFLAGSILPFSSEVVLGLLLVAGYSTWGCVVSATAGNWLGGITCYYIGRLGKTAWIEKYLKLSHEKLDKTQRFLQGKGSLMGFFAFVPGVGDAIVVALGLMRANLWGVALSMLLGKGIRYYLIAIGVEWIV</sequence>
<keyword evidence="1" id="KW-0472">Membrane</keyword>
<reference evidence="3" key="2">
    <citation type="journal article" date="2021" name="PeerJ">
        <title>Extensive microbial diversity within the chicken gut microbiome revealed by metagenomics and culture.</title>
        <authorList>
            <person name="Gilroy R."/>
            <person name="Ravi A."/>
            <person name="Getino M."/>
            <person name="Pursley I."/>
            <person name="Horton D.L."/>
            <person name="Alikhan N.F."/>
            <person name="Baker D."/>
            <person name="Gharbi K."/>
            <person name="Hall N."/>
            <person name="Watson M."/>
            <person name="Adriaenssens E.M."/>
            <person name="Foster-Nyarko E."/>
            <person name="Jarju S."/>
            <person name="Secka A."/>
            <person name="Antonio M."/>
            <person name="Oren A."/>
            <person name="Chaudhuri R.R."/>
            <person name="La Ragione R."/>
            <person name="Hildebrand F."/>
            <person name="Pallen M.J."/>
        </authorList>
    </citation>
    <scope>NUCLEOTIDE SEQUENCE</scope>
    <source>
        <strain evidence="3">21143</strain>
    </source>
</reference>
<dbReference type="InterPro" id="IPR032816">
    <property type="entry name" value="VTT_dom"/>
</dbReference>
<dbReference type="AlphaFoldDB" id="A0A9D1KD35"/>
<dbReference type="InterPro" id="IPR051311">
    <property type="entry name" value="DedA_domain"/>
</dbReference>
<feature type="transmembrane region" description="Helical" evidence="1">
    <location>
        <begin position="124"/>
        <end position="148"/>
    </location>
</feature>
<reference evidence="3" key="1">
    <citation type="submission" date="2020-10" db="EMBL/GenBank/DDBJ databases">
        <authorList>
            <person name="Gilroy R."/>
        </authorList>
    </citation>
    <scope>NUCLEOTIDE SEQUENCE</scope>
    <source>
        <strain evidence="3">21143</strain>
    </source>
</reference>
<evidence type="ECO:0000259" key="2">
    <source>
        <dbReference type="Pfam" id="PF09335"/>
    </source>
</evidence>